<evidence type="ECO:0000313" key="11">
    <source>
        <dbReference type="Proteomes" id="UP001059380"/>
    </source>
</evidence>
<evidence type="ECO:0000256" key="6">
    <source>
        <dbReference type="ARBA" id="ARBA00022777"/>
    </source>
</evidence>
<dbReference type="PROSITE" id="PS50109">
    <property type="entry name" value="HIS_KIN"/>
    <property type="match status" value="1"/>
</dbReference>
<dbReference type="RefSeq" id="WP_260793585.1">
    <property type="nucleotide sequence ID" value="NZ_CP093313.1"/>
</dbReference>
<dbReference type="SMART" id="SM00387">
    <property type="entry name" value="HATPase_c"/>
    <property type="match status" value="1"/>
</dbReference>
<sequence length="418" mass="45036">MSENHIPPQGLLGALRQRRITPVLRRALRAARRASSSAAEMRNLYEFTRSTLQMNLSSKPGPQLAENLHKLFSPEGVAIFDADLQEVYRAGKWTVDPSELAQNVYHFESSDDDPHTGVSRRVVRLGAVPIGSLVVRGNMDPLTNSAIAAIIAITFDRYRATANESRIEAEREAERMRSTVLDSLAHAYKTPLTAIRAASSGLAEMGKLSPGQAELVALIDEQANLLNELTTRLLTTARLGSGEGDGSSLAVQVEPVEPEALIDEVIAGLGERSAGATIRTEVEPRGHFFAGDRRLISMLLTQYLDNACKYSDAGSPITVRAFRSETETLLSVHSFGAVIPPADRERIFDRYYRSTASATRAAGTGIGLSIAKRAALAHGGSVWVASDESEGTTFFAAIPATLGQPGGSSITPDPERKK</sequence>
<dbReference type="PANTHER" id="PTHR42878:SF7">
    <property type="entry name" value="SENSOR HISTIDINE KINASE GLRK"/>
    <property type="match status" value="1"/>
</dbReference>
<reference evidence="10" key="1">
    <citation type="submission" date="2021-04" db="EMBL/GenBank/DDBJ databases">
        <title>Phylogenetic analysis of Acidobacteriaceae.</title>
        <authorList>
            <person name="Qiu L."/>
            <person name="Zhang Q."/>
        </authorList>
    </citation>
    <scope>NUCLEOTIDE SEQUENCE</scope>
    <source>
        <strain evidence="10">DSM 25168</strain>
    </source>
</reference>
<evidence type="ECO:0000256" key="7">
    <source>
        <dbReference type="ARBA" id="ARBA00022840"/>
    </source>
</evidence>
<dbReference type="GO" id="GO:0007234">
    <property type="term" value="P:osmosensory signaling via phosphorelay pathway"/>
    <property type="evidence" value="ECO:0007669"/>
    <property type="project" value="TreeGrafter"/>
</dbReference>
<proteinExistence type="predicted"/>
<dbReference type="InterPro" id="IPR036097">
    <property type="entry name" value="HisK_dim/P_sf"/>
</dbReference>
<comment type="catalytic activity">
    <reaction evidence="1">
        <text>ATP + protein L-histidine = ADP + protein N-phospho-L-histidine.</text>
        <dbReference type="EC" id="2.7.13.3"/>
    </reaction>
</comment>
<dbReference type="Gene3D" id="3.30.565.10">
    <property type="entry name" value="Histidine kinase-like ATPase, C-terminal domain"/>
    <property type="match status" value="1"/>
</dbReference>
<dbReference type="EC" id="2.7.13.3" evidence="2"/>
<dbReference type="InterPro" id="IPR003594">
    <property type="entry name" value="HATPase_dom"/>
</dbReference>
<dbReference type="GO" id="GO:0000156">
    <property type="term" value="F:phosphorelay response regulator activity"/>
    <property type="evidence" value="ECO:0007669"/>
    <property type="project" value="TreeGrafter"/>
</dbReference>
<dbReference type="PANTHER" id="PTHR42878">
    <property type="entry name" value="TWO-COMPONENT HISTIDINE KINASE"/>
    <property type="match status" value="1"/>
</dbReference>
<feature type="domain" description="Histidine kinase" evidence="9">
    <location>
        <begin position="183"/>
        <end position="402"/>
    </location>
</feature>
<dbReference type="Gene3D" id="1.10.287.130">
    <property type="match status" value="1"/>
</dbReference>
<accession>A0A9J7BNI7</accession>
<evidence type="ECO:0000256" key="4">
    <source>
        <dbReference type="ARBA" id="ARBA00022679"/>
    </source>
</evidence>
<dbReference type="PRINTS" id="PR00344">
    <property type="entry name" value="BCTRLSENSOR"/>
</dbReference>
<dbReference type="InterPro" id="IPR003661">
    <property type="entry name" value="HisK_dim/P_dom"/>
</dbReference>
<dbReference type="EMBL" id="CP093313">
    <property type="protein sequence ID" value="UWZ84081.1"/>
    <property type="molecule type" value="Genomic_DNA"/>
</dbReference>
<keyword evidence="8" id="KW-0902">Two-component regulatory system</keyword>
<evidence type="ECO:0000256" key="5">
    <source>
        <dbReference type="ARBA" id="ARBA00022741"/>
    </source>
</evidence>
<dbReference type="SMART" id="SM00388">
    <property type="entry name" value="HisKA"/>
    <property type="match status" value="1"/>
</dbReference>
<evidence type="ECO:0000259" key="9">
    <source>
        <dbReference type="PROSITE" id="PS50109"/>
    </source>
</evidence>
<name>A0A9J7BNI7_9BACT</name>
<dbReference type="CDD" id="cd00082">
    <property type="entry name" value="HisKA"/>
    <property type="match status" value="1"/>
</dbReference>
<dbReference type="InterPro" id="IPR050351">
    <property type="entry name" value="BphY/WalK/GraS-like"/>
</dbReference>
<keyword evidence="4" id="KW-0808">Transferase</keyword>
<evidence type="ECO:0000256" key="1">
    <source>
        <dbReference type="ARBA" id="ARBA00000085"/>
    </source>
</evidence>
<dbReference type="KEGG" id="orp:MOP44_26425"/>
<dbReference type="AlphaFoldDB" id="A0A9J7BNI7"/>
<dbReference type="InterPro" id="IPR036890">
    <property type="entry name" value="HATPase_C_sf"/>
</dbReference>
<dbReference type="GO" id="GO:0030295">
    <property type="term" value="F:protein kinase activator activity"/>
    <property type="evidence" value="ECO:0007669"/>
    <property type="project" value="TreeGrafter"/>
</dbReference>
<keyword evidence="3" id="KW-0597">Phosphoprotein</keyword>
<dbReference type="SUPFAM" id="SSF47384">
    <property type="entry name" value="Homodimeric domain of signal transducing histidine kinase"/>
    <property type="match status" value="1"/>
</dbReference>
<dbReference type="GO" id="GO:0000155">
    <property type="term" value="F:phosphorelay sensor kinase activity"/>
    <property type="evidence" value="ECO:0007669"/>
    <property type="project" value="InterPro"/>
</dbReference>
<dbReference type="Pfam" id="PF02518">
    <property type="entry name" value="HATPase_c"/>
    <property type="match status" value="1"/>
</dbReference>
<dbReference type="GO" id="GO:0005524">
    <property type="term" value="F:ATP binding"/>
    <property type="evidence" value="ECO:0007669"/>
    <property type="project" value="UniProtKB-KW"/>
</dbReference>
<dbReference type="InterPro" id="IPR005467">
    <property type="entry name" value="His_kinase_dom"/>
</dbReference>
<dbReference type="SUPFAM" id="SSF55874">
    <property type="entry name" value="ATPase domain of HSP90 chaperone/DNA topoisomerase II/histidine kinase"/>
    <property type="match status" value="1"/>
</dbReference>
<evidence type="ECO:0000256" key="3">
    <source>
        <dbReference type="ARBA" id="ARBA00022553"/>
    </source>
</evidence>
<gene>
    <name evidence="10" type="ORF">MOP44_26425</name>
</gene>
<dbReference type="Pfam" id="PF00512">
    <property type="entry name" value="HisKA"/>
    <property type="match status" value="1"/>
</dbReference>
<organism evidence="10 11">
    <name type="scientific">Occallatibacter riparius</name>
    <dbReference type="NCBI Taxonomy" id="1002689"/>
    <lineage>
        <taxon>Bacteria</taxon>
        <taxon>Pseudomonadati</taxon>
        <taxon>Acidobacteriota</taxon>
        <taxon>Terriglobia</taxon>
        <taxon>Terriglobales</taxon>
        <taxon>Acidobacteriaceae</taxon>
        <taxon>Occallatibacter</taxon>
    </lineage>
</organism>
<evidence type="ECO:0000313" key="10">
    <source>
        <dbReference type="EMBL" id="UWZ84081.1"/>
    </source>
</evidence>
<keyword evidence="7 10" id="KW-0067">ATP-binding</keyword>
<keyword evidence="6" id="KW-0418">Kinase</keyword>
<keyword evidence="5" id="KW-0547">Nucleotide-binding</keyword>
<dbReference type="Proteomes" id="UP001059380">
    <property type="component" value="Chromosome"/>
</dbReference>
<dbReference type="InterPro" id="IPR004358">
    <property type="entry name" value="Sig_transdc_His_kin-like_C"/>
</dbReference>
<protein>
    <recommendedName>
        <fullName evidence="2">histidine kinase</fullName>
        <ecNumber evidence="2">2.7.13.3</ecNumber>
    </recommendedName>
</protein>
<keyword evidence="11" id="KW-1185">Reference proteome</keyword>
<evidence type="ECO:0000256" key="2">
    <source>
        <dbReference type="ARBA" id="ARBA00012438"/>
    </source>
</evidence>
<evidence type="ECO:0000256" key="8">
    <source>
        <dbReference type="ARBA" id="ARBA00023012"/>
    </source>
</evidence>